<sequence length="392" mass="42956">MANILLVSFVALASVISLTLGQTVVVVNQPGPCFGCVLRNGIGYVVPENPECDTYLQCQYNQNGDAVGTLHRCGFGTYWDQDALTCNHIDLVQCIDTRCLGKSDGYRFKVSGKCNEYYECEGETRQKRACNDGFSFNDTTQTCEADQNCIAPQPVGCTLIEDPNNVCVFGQMVDGIQITQNCAQGLGFNVSTCACSILAPSCGPVSVPCEPLVYIDFETAEAGEYDNYGAVIDTAAGTAYFNGSTSIRILRLSNVEFMGNLKIKVSYKVDYSTPIRRTNEEAVITNGDCGELATIEITRTGPTTNLRAATFDSTLTRTTTDLSVNTQDDWRDVEFFYNKAATKLFGTVNDNTVDKPFNQTIVRSQCAFQVGRGPDLDNFRGWIRYIIVTTCD</sequence>
<dbReference type="GO" id="GO:0005576">
    <property type="term" value="C:extracellular region"/>
    <property type="evidence" value="ECO:0007669"/>
    <property type="project" value="InterPro"/>
</dbReference>
<keyword evidence="4" id="KW-1015">Disulfide bond</keyword>
<evidence type="ECO:0000256" key="4">
    <source>
        <dbReference type="ARBA" id="ARBA00023157"/>
    </source>
</evidence>
<evidence type="ECO:0000256" key="6">
    <source>
        <dbReference type="SAM" id="SignalP"/>
    </source>
</evidence>
<organism evidence="8">
    <name type="scientific">Patella vulgata</name>
    <name type="common">Common limpet</name>
    <dbReference type="NCBI Taxonomy" id="6465"/>
    <lineage>
        <taxon>Eukaryota</taxon>
        <taxon>Metazoa</taxon>
        <taxon>Spiralia</taxon>
        <taxon>Lophotrochozoa</taxon>
        <taxon>Mollusca</taxon>
        <taxon>Gastropoda</taxon>
        <taxon>Patellogastropoda</taxon>
        <taxon>Patelloidea</taxon>
        <taxon>Patellidae</taxon>
        <taxon>Patella</taxon>
    </lineage>
</organism>
<evidence type="ECO:0000256" key="1">
    <source>
        <dbReference type="ARBA" id="ARBA00022669"/>
    </source>
</evidence>
<proteinExistence type="evidence at transcript level"/>
<dbReference type="InterPro" id="IPR002557">
    <property type="entry name" value="Chitin-bd_dom"/>
</dbReference>
<dbReference type="Pfam" id="PF01607">
    <property type="entry name" value="CBM_14"/>
    <property type="match status" value="2"/>
</dbReference>
<dbReference type="PANTHER" id="PTHR23301">
    <property type="entry name" value="CHITIN BINDING PERITROPHIN-A"/>
    <property type="match status" value="1"/>
</dbReference>
<dbReference type="InterPro" id="IPR036508">
    <property type="entry name" value="Chitin-bd_dom_sf"/>
</dbReference>
<reference evidence="8" key="1">
    <citation type="journal article" date="2020" name="Open Biol.">
        <title>Molecular insights into the powerful mucus-based adhesion of limpets (Patella vulgata L.).</title>
        <authorList>
            <person name="Kang V."/>
            <person name="Lengerer B."/>
            <person name="Wattiez R."/>
            <person name="Flammang P."/>
        </authorList>
    </citation>
    <scope>NUCLEOTIDE SEQUENCE</scope>
    <source>
        <tissue evidence="8">Foot</tissue>
    </source>
</reference>
<feature type="chain" id="PRO_5028109730" evidence="6">
    <location>
        <begin position="22"/>
        <end position="392"/>
    </location>
</feature>
<dbReference type="Gene3D" id="2.170.140.10">
    <property type="entry name" value="Chitin binding domain"/>
    <property type="match status" value="2"/>
</dbReference>
<evidence type="ECO:0000256" key="3">
    <source>
        <dbReference type="ARBA" id="ARBA00022737"/>
    </source>
</evidence>
<evidence type="ECO:0000313" key="8">
    <source>
        <dbReference type="EMBL" id="QKY77471.1"/>
    </source>
</evidence>
<protein>
    <submittedName>
        <fullName evidence="8">Pedal mucus protein 7</fullName>
    </submittedName>
</protein>
<keyword evidence="3" id="KW-0677">Repeat</keyword>
<dbReference type="EMBL" id="MT561547">
    <property type="protein sequence ID" value="QKY77471.1"/>
    <property type="molecule type" value="mRNA"/>
</dbReference>
<dbReference type="SUPFAM" id="SSF57625">
    <property type="entry name" value="Invertebrate chitin-binding proteins"/>
    <property type="match status" value="2"/>
</dbReference>
<keyword evidence="5" id="KW-0325">Glycoprotein</keyword>
<dbReference type="PROSITE" id="PS50940">
    <property type="entry name" value="CHIT_BIND_II"/>
    <property type="match status" value="2"/>
</dbReference>
<name>A0A7D5HSR7_PATVU</name>
<feature type="domain" description="Chitin-binding type-2" evidence="7">
    <location>
        <begin position="33"/>
        <end position="94"/>
    </location>
</feature>
<dbReference type="InterPro" id="IPR051940">
    <property type="entry name" value="Chitin_bind-dev_reg"/>
</dbReference>
<feature type="domain" description="Chitin-binding type-2" evidence="7">
    <location>
        <begin position="96"/>
        <end position="151"/>
    </location>
</feature>
<feature type="signal peptide" evidence="6">
    <location>
        <begin position="1"/>
        <end position="21"/>
    </location>
</feature>
<dbReference type="AlphaFoldDB" id="A0A7D5HSR7"/>
<accession>A0A7D5HSR7</accession>
<dbReference type="SMART" id="SM00494">
    <property type="entry name" value="ChtBD2"/>
    <property type="match status" value="2"/>
</dbReference>
<keyword evidence="1" id="KW-0147">Chitin-binding</keyword>
<dbReference type="GO" id="GO:0008061">
    <property type="term" value="F:chitin binding"/>
    <property type="evidence" value="ECO:0007669"/>
    <property type="project" value="UniProtKB-KW"/>
</dbReference>
<keyword evidence="2 6" id="KW-0732">Signal</keyword>
<evidence type="ECO:0000259" key="7">
    <source>
        <dbReference type="PROSITE" id="PS50940"/>
    </source>
</evidence>
<evidence type="ECO:0000256" key="5">
    <source>
        <dbReference type="ARBA" id="ARBA00023180"/>
    </source>
</evidence>
<evidence type="ECO:0000256" key="2">
    <source>
        <dbReference type="ARBA" id="ARBA00022729"/>
    </source>
</evidence>
<dbReference type="PANTHER" id="PTHR23301:SF0">
    <property type="entry name" value="CHITIN-BINDING TYPE-2 DOMAIN-CONTAINING PROTEIN-RELATED"/>
    <property type="match status" value="1"/>
</dbReference>